<dbReference type="CDD" id="cd00610">
    <property type="entry name" value="OAT_like"/>
    <property type="match status" value="1"/>
</dbReference>
<dbReference type="InterPro" id="IPR015422">
    <property type="entry name" value="PyrdxlP-dep_Trfase_small"/>
</dbReference>
<keyword evidence="8" id="KW-1185">Reference proteome</keyword>
<dbReference type="PANTHER" id="PTHR43094">
    <property type="entry name" value="AMINOTRANSFERASE"/>
    <property type="match status" value="1"/>
</dbReference>
<name>A0A918DNL6_9ALTE</name>
<comment type="caution">
    <text evidence="7">The sequence shown here is derived from an EMBL/GenBank/DDBJ whole genome shotgun (WGS) entry which is preliminary data.</text>
</comment>
<dbReference type="Pfam" id="PF00202">
    <property type="entry name" value="Aminotran_3"/>
    <property type="match status" value="1"/>
</dbReference>
<dbReference type="EMBL" id="BMLS01000008">
    <property type="protein sequence ID" value="GGO74166.1"/>
    <property type="molecule type" value="Genomic_DNA"/>
</dbReference>
<evidence type="ECO:0000256" key="5">
    <source>
        <dbReference type="ARBA" id="ARBA00022898"/>
    </source>
</evidence>
<dbReference type="InterPro" id="IPR049704">
    <property type="entry name" value="Aminotrans_3_PPA_site"/>
</dbReference>
<organism evidence="7 8">
    <name type="scientific">Bowmanella pacifica</name>
    <dbReference type="NCBI Taxonomy" id="502051"/>
    <lineage>
        <taxon>Bacteria</taxon>
        <taxon>Pseudomonadati</taxon>
        <taxon>Pseudomonadota</taxon>
        <taxon>Gammaproteobacteria</taxon>
        <taxon>Alteromonadales</taxon>
        <taxon>Alteromonadaceae</taxon>
        <taxon>Bowmanella</taxon>
    </lineage>
</organism>
<dbReference type="PROSITE" id="PS00600">
    <property type="entry name" value="AA_TRANSFER_CLASS_3"/>
    <property type="match status" value="1"/>
</dbReference>
<dbReference type="InterPro" id="IPR005814">
    <property type="entry name" value="Aminotrans_3"/>
</dbReference>
<dbReference type="RefSeq" id="WP_188698645.1">
    <property type="nucleotide sequence ID" value="NZ_BMLS01000008.1"/>
</dbReference>
<dbReference type="InterPro" id="IPR015421">
    <property type="entry name" value="PyrdxlP-dep_Trfase_major"/>
</dbReference>
<dbReference type="GO" id="GO:0005829">
    <property type="term" value="C:cytosol"/>
    <property type="evidence" value="ECO:0007669"/>
    <property type="project" value="TreeGrafter"/>
</dbReference>
<keyword evidence="5 6" id="KW-0663">Pyridoxal phosphate</keyword>
<reference evidence="7" key="1">
    <citation type="journal article" date="2014" name="Int. J. Syst. Evol. Microbiol.">
        <title>Complete genome sequence of Corynebacterium casei LMG S-19264T (=DSM 44701T), isolated from a smear-ripened cheese.</title>
        <authorList>
            <consortium name="US DOE Joint Genome Institute (JGI-PGF)"/>
            <person name="Walter F."/>
            <person name="Albersmeier A."/>
            <person name="Kalinowski J."/>
            <person name="Ruckert C."/>
        </authorList>
    </citation>
    <scope>NUCLEOTIDE SEQUENCE</scope>
    <source>
        <strain evidence="7">CGMCC 1.7086</strain>
    </source>
</reference>
<reference evidence="7" key="2">
    <citation type="submission" date="2020-09" db="EMBL/GenBank/DDBJ databases">
        <authorList>
            <person name="Sun Q."/>
            <person name="Zhou Y."/>
        </authorList>
    </citation>
    <scope>NUCLEOTIDE SEQUENCE</scope>
    <source>
        <strain evidence="7">CGMCC 1.7086</strain>
    </source>
</reference>
<sequence length="453" mass="50083">MKTLQQWQTADAAHHLHPFTNQADINRQGSRVISHAQGAYIFEANGHRLLDGMSGLWCCNLGYSQPRINQAIAAQLEELPYYNTFFQCTHPRATELAQAICNKAPAHLNRVFFTNSGSEANDSVLRFVHRYWDARGKPQRKAIIARENAYHGSTIAGASLGGMGFMHEQFEPLRGIHHIPQPYWFGAKGDNADMDEQDFGLWAANQLENKILALGPDNVAAFFAEPIQGAGGVIIPPDSYWPRIQEICRQYDVLLVVDEVIFGFGRTGEWFASQFYQLEPDFIVFAKGVTNGFVPLGGVLVSDRVSEALLSHTNDLAHGFTYSGHPVACAAALATLDILAEGPISRIKNELSQTMRDYWLPLADHPLVGQARCKGLVGALELVKDKASKQRFAGNGHAGTVCRNMSLQAGLVMRATGDTMIIAPPFILDRNEIKDLTERAWQALDLTQAQLQQ</sequence>
<dbReference type="PANTHER" id="PTHR43094:SF1">
    <property type="entry name" value="AMINOTRANSFERASE CLASS-III"/>
    <property type="match status" value="1"/>
</dbReference>
<evidence type="ECO:0000256" key="1">
    <source>
        <dbReference type="ARBA" id="ARBA00001933"/>
    </source>
</evidence>
<dbReference type="FunFam" id="3.40.640.10:FF:000014">
    <property type="entry name" value="Adenosylmethionine-8-amino-7-oxononanoate aminotransferase, probable"/>
    <property type="match status" value="1"/>
</dbReference>
<keyword evidence="3 7" id="KW-0032">Aminotransferase</keyword>
<dbReference type="NCBIfam" id="NF005682">
    <property type="entry name" value="PRK07480.1"/>
    <property type="match status" value="1"/>
</dbReference>
<protein>
    <submittedName>
        <fullName evidence="7">Aspartate aminotransferase family protein</fullName>
    </submittedName>
</protein>
<comment type="similarity">
    <text evidence="2 6">Belongs to the class-III pyridoxal-phosphate-dependent aminotransferase family.</text>
</comment>
<keyword evidence="4" id="KW-0808">Transferase</keyword>
<dbReference type="Gene3D" id="3.90.1150.10">
    <property type="entry name" value="Aspartate Aminotransferase, domain 1"/>
    <property type="match status" value="1"/>
</dbReference>
<evidence type="ECO:0000313" key="8">
    <source>
        <dbReference type="Proteomes" id="UP000606935"/>
    </source>
</evidence>
<dbReference type="Proteomes" id="UP000606935">
    <property type="component" value="Unassembled WGS sequence"/>
</dbReference>
<dbReference type="SUPFAM" id="SSF53383">
    <property type="entry name" value="PLP-dependent transferases"/>
    <property type="match status" value="1"/>
</dbReference>
<evidence type="ECO:0000313" key="7">
    <source>
        <dbReference type="EMBL" id="GGO74166.1"/>
    </source>
</evidence>
<dbReference type="AlphaFoldDB" id="A0A918DNL6"/>
<dbReference type="Gene3D" id="3.40.640.10">
    <property type="entry name" value="Type I PLP-dependent aspartate aminotransferase-like (Major domain)"/>
    <property type="match status" value="1"/>
</dbReference>
<evidence type="ECO:0000256" key="4">
    <source>
        <dbReference type="ARBA" id="ARBA00022679"/>
    </source>
</evidence>
<dbReference type="GO" id="GO:0008483">
    <property type="term" value="F:transaminase activity"/>
    <property type="evidence" value="ECO:0007669"/>
    <property type="project" value="UniProtKB-KW"/>
</dbReference>
<dbReference type="GO" id="GO:0030170">
    <property type="term" value="F:pyridoxal phosphate binding"/>
    <property type="evidence" value="ECO:0007669"/>
    <property type="project" value="InterPro"/>
</dbReference>
<evidence type="ECO:0000256" key="3">
    <source>
        <dbReference type="ARBA" id="ARBA00022576"/>
    </source>
</evidence>
<dbReference type="InterPro" id="IPR015424">
    <property type="entry name" value="PyrdxlP-dep_Trfase"/>
</dbReference>
<comment type="cofactor">
    <cofactor evidence="1">
        <name>pyridoxal 5'-phosphate</name>
        <dbReference type="ChEBI" id="CHEBI:597326"/>
    </cofactor>
</comment>
<accession>A0A918DNL6</accession>
<gene>
    <name evidence="7" type="ORF">GCM10010982_36360</name>
</gene>
<evidence type="ECO:0000256" key="2">
    <source>
        <dbReference type="ARBA" id="ARBA00008954"/>
    </source>
</evidence>
<evidence type="ECO:0000256" key="6">
    <source>
        <dbReference type="RuleBase" id="RU003560"/>
    </source>
</evidence>
<proteinExistence type="inferred from homology"/>